<accession>A0A5J4NWA2</accession>
<dbReference type="GO" id="GO:0007288">
    <property type="term" value="P:sperm axoneme assembly"/>
    <property type="evidence" value="ECO:0007669"/>
    <property type="project" value="TreeGrafter"/>
</dbReference>
<dbReference type="PANTHER" id="PTHR46540:SF1">
    <property type="entry name" value="TETRATRICOPEPTIDE REPEAT PROTEIN 12"/>
    <property type="match status" value="1"/>
</dbReference>
<feature type="compositionally biased region" description="Polar residues" evidence="2">
    <location>
        <begin position="1"/>
        <end position="11"/>
    </location>
</feature>
<feature type="compositionally biased region" description="Polar residues" evidence="2">
    <location>
        <begin position="555"/>
        <end position="565"/>
    </location>
</feature>
<comment type="caution">
    <text evidence="3">The sequence shown here is derived from an EMBL/GenBank/DDBJ whole genome shotgun (WGS) entry which is preliminary data.</text>
</comment>
<dbReference type="AlphaFoldDB" id="A0A5J4NWA2"/>
<dbReference type="GO" id="GO:0005813">
    <property type="term" value="C:centrosome"/>
    <property type="evidence" value="ECO:0007669"/>
    <property type="project" value="TreeGrafter"/>
</dbReference>
<dbReference type="GO" id="GO:0070286">
    <property type="term" value="P:axonemal dynein complex assembly"/>
    <property type="evidence" value="ECO:0007669"/>
    <property type="project" value="TreeGrafter"/>
</dbReference>
<dbReference type="PANTHER" id="PTHR46540">
    <property type="entry name" value="TETRATRICOPEPTIDE REPEAT PROTEIN 12"/>
    <property type="match status" value="1"/>
</dbReference>
<dbReference type="InterPro" id="IPR016024">
    <property type="entry name" value="ARM-type_fold"/>
</dbReference>
<proteinExistence type="predicted"/>
<sequence>MAVEPQTTPISLGNRARVHHWDSPHWDRDVQRSSGTHQRPHGTGVPGDRRSVRPPWGRQPQSRRQRDCTEQITESLTEKARKLMLSITTYNSNDSIDGEGLSSSQESVLKEPAEPLACHSPNFLNINGANQLTDGVLLYLSDSPCDYSSSSSNKERGENPTIKFGELTHLIAARRDALPPMQKRYYRLRDARFNEDRSHPLLAYKPRLHKYLHTLIIFKFCSSSSAFQMAISNNFVIEEKLEEVDKVLELVRGLTSKDVKEVEEVIKVADEFLAAKNTVCEEHQSNTGVSSFMRAAEQDARERAERRTRQRLRAERLKERANAFFKAGDWHRAIELYTEAIEISKDWDVLYTNRALAYIRAGDSASALSDCDTALRLLSSGRSDVSHSSNVSGQPNTRLAKAYFQKGKALMALGRPDEALMAYSHSRTHSLSTSTTSSKLKDSWPAYLAEYVTQAEVALTVKQADAKAEADFEASAIRYKSQPNGSVAKELSAGSVCQQLVCLLAQLARRDQDLNYYSAGLRQLARLLACAPRELSSSSRKNGCLGVGDDEKSGLPSSCPQQYSQHRGRRKKKSVQQNQKLSSLSSGHPPHSGPVETLSDLQTLFRVKKGFSLLGEEVDAICKSLDGVGTQRVDQAGASSNGKCEPTKHKSVPNGTGTIMDHADRLLALLNLTDLLTTECAENQRILIEQHPKLVDMALSCMTLASDFVEKVTKAIPEPSHLEGLSLPNSEQQKRHKLDALRGASSNLLATLTSQPSGRQALLNAVQPDRLFDTLAVCLAESFGRSAESITNSSESNMDLRKRLQSVLGSSISNKLHNLPSSVAVSVIHASKAAQILENLTESPGFLVSARSSVSGLASLLAVIEAALPVASGTSGNTSRSITTTTGCLASLLDSLSTACHDNALRVDILRNRQPLLIALADCLLRHAQLFIDPGHAQLVGSACRLLHNIFVGHVQKSGGDQLSYSDRLTDTLLAGVGAVLDQPGHGPELRAVATALAGRLLPLCSANRVLSWLGENDVLNASKIPGRHICRMPSERGRLLLAILDACSLPNDGAKESAGQDLTECTTDQDQLSVHLFSGCIRCLAAATKHSHSMRYAIGDDRRRVRRLARIIRTKLPLTRSRVGSKSAVCSAPPAPRDEPMAGNACLILQHCCDDTPLAEHLQGTSVILDLLQLIQESQQVDTKRNAAILIGKLAQANHDHRNELSRLDGWSVLTPFSSWNAAFG</sequence>
<name>A0A5J4NWA2_9TREM</name>
<gene>
    <name evidence="3" type="ORF">DEA37_0007566</name>
</gene>
<keyword evidence="4" id="KW-1185">Reference proteome</keyword>
<evidence type="ECO:0008006" key="5">
    <source>
        <dbReference type="Google" id="ProtNLM"/>
    </source>
</evidence>
<evidence type="ECO:0000313" key="4">
    <source>
        <dbReference type="Proteomes" id="UP000324629"/>
    </source>
</evidence>
<dbReference type="InterPro" id="IPR011990">
    <property type="entry name" value="TPR-like_helical_dom_sf"/>
</dbReference>
<reference evidence="3 4" key="1">
    <citation type="journal article" date="2019" name="Gigascience">
        <title>Whole-genome sequence of the oriental lung fluke Paragonimus westermani.</title>
        <authorList>
            <person name="Oey H."/>
            <person name="Zakrzewski M."/>
            <person name="Narain K."/>
            <person name="Devi K.R."/>
            <person name="Agatsuma T."/>
            <person name="Nawaratna S."/>
            <person name="Gobert G.N."/>
            <person name="Jones M.K."/>
            <person name="Ragan M.A."/>
            <person name="McManus D.P."/>
            <person name="Krause L."/>
        </authorList>
    </citation>
    <scope>NUCLEOTIDE SEQUENCE [LARGE SCALE GENOMIC DNA]</scope>
    <source>
        <strain evidence="3 4">IND2009</strain>
    </source>
</reference>
<dbReference type="InterPro" id="IPR043195">
    <property type="entry name" value="TTC12"/>
</dbReference>
<evidence type="ECO:0000256" key="2">
    <source>
        <dbReference type="SAM" id="MobiDB-lite"/>
    </source>
</evidence>
<feature type="region of interest" description="Disordered" evidence="2">
    <location>
        <begin position="537"/>
        <end position="597"/>
    </location>
</feature>
<dbReference type="SUPFAM" id="SSF48371">
    <property type="entry name" value="ARM repeat"/>
    <property type="match status" value="1"/>
</dbReference>
<feature type="compositionally biased region" description="Basic and acidic residues" evidence="2">
    <location>
        <begin position="19"/>
        <end position="31"/>
    </location>
</feature>
<feature type="repeat" description="TPR" evidence="1">
    <location>
        <begin position="314"/>
        <end position="347"/>
    </location>
</feature>
<evidence type="ECO:0000256" key="1">
    <source>
        <dbReference type="PROSITE-ProRule" id="PRU00339"/>
    </source>
</evidence>
<dbReference type="PROSITE" id="PS50005">
    <property type="entry name" value="TPR"/>
    <property type="match status" value="1"/>
</dbReference>
<dbReference type="InterPro" id="IPR019734">
    <property type="entry name" value="TPR_rpt"/>
</dbReference>
<dbReference type="GO" id="GO:0005737">
    <property type="term" value="C:cytoplasm"/>
    <property type="evidence" value="ECO:0007669"/>
    <property type="project" value="TreeGrafter"/>
</dbReference>
<organism evidence="3 4">
    <name type="scientific">Paragonimus westermani</name>
    <dbReference type="NCBI Taxonomy" id="34504"/>
    <lineage>
        <taxon>Eukaryota</taxon>
        <taxon>Metazoa</taxon>
        <taxon>Spiralia</taxon>
        <taxon>Lophotrochozoa</taxon>
        <taxon>Platyhelminthes</taxon>
        <taxon>Trematoda</taxon>
        <taxon>Digenea</taxon>
        <taxon>Plagiorchiida</taxon>
        <taxon>Troglotremata</taxon>
        <taxon>Troglotrematidae</taxon>
        <taxon>Paragonimus</taxon>
    </lineage>
</organism>
<dbReference type="Gene3D" id="1.25.40.10">
    <property type="entry name" value="Tetratricopeptide repeat domain"/>
    <property type="match status" value="1"/>
</dbReference>
<dbReference type="SUPFAM" id="SSF48452">
    <property type="entry name" value="TPR-like"/>
    <property type="match status" value="1"/>
</dbReference>
<evidence type="ECO:0000313" key="3">
    <source>
        <dbReference type="EMBL" id="KAA3679358.1"/>
    </source>
</evidence>
<feature type="compositionally biased region" description="Low complexity" evidence="2">
    <location>
        <begin position="581"/>
        <end position="594"/>
    </location>
</feature>
<feature type="region of interest" description="Disordered" evidence="2">
    <location>
        <begin position="1"/>
        <end position="70"/>
    </location>
</feature>
<protein>
    <recommendedName>
        <fullName evidence="5">Tetratricopeptide repeat protein 12</fullName>
    </recommendedName>
</protein>
<dbReference type="Proteomes" id="UP000324629">
    <property type="component" value="Unassembled WGS sequence"/>
</dbReference>
<dbReference type="EMBL" id="QNGE01000762">
    <property type="protein sequence ID" value="KAA3679358.1"/>
    <property type="molecule type" value="Genomic_DNA"/>
</dbReference>
<keyword evidence="1" id="KW-0802">TPR repeat</keyword>
<dbReference type="SMART" id="SM00028">
    <property type="entry name" value="TPR"/>
    <property type="match status" value="3"/>
</dbReference>
<feature type="region of interest" description="Disordered" evidence="2">
    <location>
        <begin position="633"/>
        <end position="655"/>
    </location>
</feature>
<dbReference type="Pfam" id="PF13181">
    <property type="entry name" value="TPR_8"/>
    <property type="match status" value="1"/>
</dbReference>